<dbReference type="SUPFAM" id="SSF47413">
    <property type="entry name" value="lambda repressor-like DNA-binding domains"/>
    <property type="match status" value="1"/>
</dbReference>
<accession>A0A1C0TZZ1</accession>
<comment type="caution">
    <text evidence="3">The sequence shown here is derived from an EMBL/GenBank/DDBJ whole genome shotgun (WGS) entry which is preliminary data.</text>
</comment>
<dbReference type="STRING" id="286156.Ppb6_03592"/>
<sequence length="126" mass="14147">MAASISSEEQIFMMTLGQRISALRKHAGLTQAQLAQALNVSQQAVQSWEAGRRRIQISVLPEIAKLLSVSLEELFGEESDTIPRKRGPASRLEQQIQIISQLPRAKQKLVSTFFHRTALLTRQPQQ</sequence>
<evidence type="ECO:0000313" key="3">
    <source>
        <dbReference type="EMBL" id="OCQ51241.1"/>
    </source>
</evidence>
<keyword evidence="1" id="KW-0238">DNA-binding</keyword>
<dbReference type="Gene3D" id="1.10.260.40">
    <property type="entry name" value="lambda repressor-like DNA-binding domains"/>
    <property type="match status" value="1"/>
</dbReference>
<dbReference type="PANTHER" id="PTHR46558">
    <property type="entry name" value="TRACRIPTIONAL REGULATORY PROTEIN-RELATED-RELATED"/>
    <property type="match status" value="1"/>
</dbReference>
<name>A0A1C0TZZ1_9GAMM</name>
<dbReference type="GO" id="GO:0003677">
    <property type="term" value="F:DNA binding"/>
    <property type="evidence" value="ECO:0007669"/>
    <property type="project" value="UniProtKB-KW"/>
</dbReference>
<dbReference type="AlphaFoldDB" id="A0A1C0TZZ1"/>
<dbReference type="PANTHER" id="PTHR46558:SF11">
    <property type="entry name" value="HTH-TYPE TRANSCRIPTIONAL REGULATOR XRE"/>
    <property type="match status" value="1"/>
</dbReference>
<dbReference type="InterPro" id="IPR010982">
    <property type="entry name" value="Lambda_DNA-bd_dom_sf"/>
</dbReference>
<proteinExistence type="predicted"/>
<dbReference type="CDD" id="cd00093">
    <property type="entry name" value="HTH_XRE"/>
    <property type="match status" value="1"/>
</dbReference>
<evidence type="ECO:0000259" key="2">
    <source>
        <dbReference type="PROSITE" id="PS50943"/>
    </source>
</evidence>
<dbReference type="Pfam" id="PF01381">
    <property type="entry name" value="HTH_3"/>
    <property type="match status" value="1"/>
</dbReference>
<dbReference type="RefSeq" id="WP_065824247.1">
    <property type="nucleotide sequence ID" value="NZ_CAWMQZ010000169.1"/>
</dbReference>
<dbReference type="EMBL" id="LOMY01000169">
    <property type="protein sequence ID" value="OCQ51241.1"/>
    <property type="molecule type" value="Genomic_DNA"/>
</dbReference>
<evidence type="ECO:0000313" key="4">
    <source>
        <dbReference type="Proteomes" id="UP000093476"/>
    </source>
</evidence>
<feature type="domain" description="HTH cro/C1-type" evidence="2">
    <location>
        <begin position="20"/>
        <end position="74"/>
    </location>
</feature>
<organism evidence="3 4">
    <name type="scientific">Photorhabdus australis subsp. thailandensis</name>
    <dbReference type="NCBI Taxonomy" id="2805096"/>
    <lineage>
        <taxon>Bacteria</taxon>
        <taxon>Pseudomonadati</taxon>
        <taxon>Pseudomonadota</taxon>
        <taxon>Gammaproteobacteria</taxon>
        <taxon>Enterobacterales</taxon>
        <taxon>Morganellaceae</taxon>
        <taxon>Photorhabdus</taxon>
    </lineage>
</organism>
<reference evidence="3 4" key="1">
    <citation type="submission" date="2015-12" db="EMBL/GenBank/DDBJ databases">
        <title>Genome comparisons provide insights into the role of secondary metabolites in the pathogenic phase of the Photorhabdus life cycle.</title>
        <authorList>
            <person name="Tobias N.J."/>
            <person name="Mishra B."/>
            <person name="Gupta D.K."/>
            <person name="Thines M."/>
            <person name="Stinear T.P."/>
            <person name="Bode H.B."/>
        </authorList>
    </citation>
    <scope>NUCLEOTIDE SEQUENCE [LARGE SCALE GENOMIC DNA]</scope>
    <source>
        <strain evidence="3 4">PB68.1</strain>
    </source>
</reference>
<dbReference type="PROSITE" id="PS50943">
    <property type="entry name" value="HTH_CROC1"/>
    <property type="match status" value="1"/>
</dbReference>
<evidence type="ECO:0000256" key="1">
    <source>
        <dbReference type="ARBA" id="ARBA00023125"/>
    </source>
</evidence>
<gene>
    <name evidence="3" type="ORF">Ppb6_03592</name>
</gene>
<dbReference type="InterPro" id="IPR001387">
    <property type="entry name" value="Cro/C1-type_HTH"/>
</dbReference>
<protein>
    <submittedName>
        <fullName evidence="3">Anaerobic benzoate catabolism transcriptional regulator</fullName>
    </submittedName>
</protein>
<dbReference type="SMART" id="SM00530">
    <property type="entry name" value="HTH_XRE"/>
    <property type="match status" value="1"/>
</dbReference>
<dbReference type="Proteomes" id="UP000093476">
    <property type="component" value="Unassembled WGS sequence"/>
</dbReference>
<keyword evidence="4" id="KW-1185">Reference proteome</keyword>
<dbReference type="PATRIC" id="fig|286156.4.peg.4135"/>